<evidence type="ECO:0000313" key="8">
    <source>
        <dbReference type="EMBL" id="KAG2587321.1"/>
    </source>
</evidence>
<dbReference type="Pfam" id="PF04577">
    <property type="entry name" value="Glyco_transf_61"/>
    <property type="match status" value="1"/>
</dbReference>
<evidence type="ECO:0000256" key="5">
    <source>
        <dbReference type="ARBA" id="ARBA00023180"/>
    </source>
</evidence>
<feature type="domain" description="Glycosyltransferase 61 catalytic" evidence="7">
    <location>
        <begin position="187"/>
        <end position="379"/>
    </location>
</feature>
<organism evidence="8 9">
    <name type="scientific">Panicum virgatum</name>
    <name type="common">Blackwell switchgrass</name>
    <dbReference type="NCBI Taxonomy" id="38727"/>
    <lineage>
        <taxon>Eukaryota</taxon>
        <taxon>Viridiplantae</taxon>
        <taxon>Streptophyta</taxon>
        <taxon>Embryophyta</taxon>
        <taxon>Tracheophyta</taxon>
        <taxon>Spermatophyta</taxon>
        <taxon>Magnoliopsida</taxon>
        <taxon>Liliopsida</taxon>
        <taxon>Poales</taxon>
        <taxon>Poaceae</taxon>
        <taxon>PACMAD clade</taxon>
        <taxon>Panicoideae</taxon>
        <taxon>Panicodae</taxon>
        <taxon>Paniceae</taxon>
        <taxon>Panicinae</taxon>
        <taxon>Panicum</taxon>
        <taxon>Panicum sect. Hiantes</taxon>
    </lineage>
</organism>
<keyword evidence="4" id="KW-0808">Transferase</keyword>
<protein>
    <recommendedName>
        <fullName evidence="7">Glycosyltransferase 61 catalytic domain-containing protein</fullName>
    </recommendedName>
</protein>
<proteinExistence type="predicted"/>
<dbReference type="InterPro" id="IPR007657">
    <property type="entry name" value="Glycosyltransferase_61"/>
</dbReference>
<dbReference type="AlphaFoldDB" id="A0A8T0RM46"/>
<comment type="subcellular location">
    <subcellularLocation>
        <location evidence="1">Golgi apparatus membrane</location>
        <topology evidence="1">Single-pass type II membrane protein</topology>
    </subcellularLocation>
</comment>
<evidence type="ECO:0000259" key="7">
    <source>
        <dbReference type="Pfam" id="PF04577"/>
    </source>
</evidence>
<accession>A0A8T0RM46</accession>
<evidence type="ECO:0000256" key="2">
    <source>
        <dbReference type="ARBA" id="ARBA00004881"/>
    </source>
</evidence>
<dbReference type="PANTHER" id="PTHR20961">
    <property type="entry name" value="GLYCOSYLTRANSFERASE"/>
    <property type="match status" value="1"/>
</dbReference>
<dbReference type="EMBL" id="CM029046">
    <property type="protein sequence ID" value="KAG2587321.1"/>
    <property type="molecule type" value="Genomic_DNA"/>
</dbReference>
<dbReference type="PANTHER" id="PTHR20961:SF83">
    <property type="entry name" value="GLYCOSYLTRANSFERASE FAMILY 61 PROTEIN"/>
    <property type="match status" value="1"/>
</dbReference>
<comment type="caution">
    <text evidence="8">The sequence shown here is derived from an EMBL/GenBank/DDBJ whole genome shotgun (WGS) entry which is preliminary data.</text>
</comment>
<keyword evidence="5" id="KW-0325">Glycoprotein</keyword>
<evidence type="ECO:0000256" key="3">
    <source>
        <dbReference type="ARBA" id="ARBA00022676"/>
    </source>
</evidence>
<evidence type="ECO:0000256" key="6">
    <source>
        <dbReference type="SAM" id="Phobius"/>
    </source>
</evidence>
<sequence>MTCCEERPRKSMKSWAPTIHLNIGFVVGGLFMLLIYLAVSQQAAIGGLSVATTVAQWFADKQLIQRPGETLVTSDLQWISNKQLVQGSDESAENGEVVHNTKGYYSETCEVNGDVRVNGTALSVALVPSSWSERREWRIQPYSRKTLPGIRAVTVTQLPGKAAAPACTVRYGVPAVLFAVGGLTGNFWHDFTDVLVPLFIASRRYDGEVQLLVTNAQTWWPAAYRPILRRLSRYDVVDLDGDEHVRCFPRVTVGVHMHKDLSIIPEWVPGRRRLSMPDFTRFLREIYALPRGAPVSLLREPGKRPRLLLIRRTHSRRFMNEQEILRAAEAAGFEAAVIDLRRDVGVEEQAREVNSHDVLLGVHGAGLTNMLFLPPGGVLIQVVPYGKLDHIARMEYGEPAKDMGLRYLEYSVAAEESTLMETLGPEHPAIKDPDAVHRSGWNNMTEFYLNKQSVRVDVGRFAPTLAQAFDHLRQQ</sequence>
<name>A0A8T0RM46_PANVG</name>
<dbReference type="GO" id="GO:0000139">
    <property type="term" value="C:Golgi membrane"/>
    <property type="evidence" value="ECO:0007669"/>
    <property type="project" value="UniProtKB-SubCell"/>
</dbReference>
<evidence type="ECO:0000256" key="1">
    <source>
        <dbReference type="ARBA" id="ARBA00004323"/>
    </source>
</evidence>
<feature type="transmembrane region" description="Helical" evidence="6">
    <location>
        <begin position="21"/>
        <end position="39"/>
    </location>
</feature>
<keyword evidence="6" id="KW-1133">Transmembrane helix</keyword>
<dbReference type="GO" id="GO:0016763">
    <property type="term" value="F:pentosyltransferase activity"/>
    <property type="evidence" value="ECO:0007669"/>
    <property type="project" value="UniProtKB-ARBA"/>
</dbReference>
<comment type="pathway">
    <text evidence="2">Glycan metabolism.</text>
</comment>
<dbReference type="Proteomes" id="UP000823388">
    <property type="component" value="Chromosome 5N"/>
</dbReference>
<keyword evidence="3" id="KW-0328">Glycosyltransferase</keyword>
<keyword evidence="6" id="KW-0472">Membrane</keyword>
<evidence type="ECO:0000256" key="4">
    <source>
        <dbReference type="ARBA" id="ARBA00022679"/>
    </source>
</evidence>
<dbReference type="InterPro" id="IPR049625">
    <property type="entry name" value="Glyco_transf_61_cat"/>
</dbReference>
<evidence type="ECO:0000313" key="9">
    <source>
        <dbReference type="Proteomes" id="UP000823388"/>
    </source>
</evidence>
<keyword evidence="9" id="KW-1185">Reference proteome</keyword>
<gene>
    <name evidence="8" type="ORF">PVAP13_5NG134100</name>
</gene>
<reference evidence="8" key="1">
    <citation type="submission" date="2020-05" db="EMBL/GenBank/DDBJ databases">
        <title>WGS assembly of Panicum virgatum.</title>
        <authorList>
            <person name="Lovell J.T."/>
            <person name="Jenkins J."/>
            <person name="Shu S."/>
            <person name="Juenger T.E."/>
            <person name="Schmutz J."/>
        </authorList>
    </citation>
    <scope>NUCLEOTIDE SEQUENCE</scope>
    <source>
        <strain evidence="8">AP13</strain>
    </source>
</reference>
<keyword evidence="6" id="KW-0812">Transmembrane</keyword>